<proteinExistence type="predicted"/>
<evidence type="ECO:0000313" key="2">
    <source>
        <dbReference type="Proteomes" id="UP000059680"/>
    </source>
</evidence>
<feature type="non-terminal residue" evidence="1">
    <location>
        <position position="79"/>
    </location>
</feature>
<dbReference type="PaxDb" id="39947-A0A0P0WKF7"/>
<dbReference type="Proteomes" id="UP000059680">
    <property type="component" value="Chromosome 5"/>
</dbReference>
<keyword evidence="2" id="KW-1185">Reference proteome</keyword>
<organism evidence="1 2">
    <name type="scientific">Oryza sativa subsp. japonica</name>
    <name type="common">Rice</name>
    <dbReference type="NCBI Taxonomy" id="39947"/>
    <lineage>
        <taxon>Eukaryota</taxon>
        <taxon>Viridiplantae</taxon>
        <taxon>Streptophyta</taxon>
        <taxon>Embryophyta</taxon>
        <taxon>Tracheophyta</taxon>
        <taxon>Spermatophyta</taxon>
        <taxon>Magnoliopsida</taxon>
        <taxon>Liliopsida</taxon>
        <taxon>Poales</taxon>
        <taxon>Poaceae</taxon>
        <taxon>BOP clade</taxon>
        <taxon>Oryzoideae</taxon>
        <taxon>Oryzeae</taxon>
        <taxon>Oryzinae</taxon>
        <taxon>Oryza</taxon>
        <taxon>Oryza sativa</taxon>
    </lineage>
</organism>
<dbReference type="eggNOG" id="ENOG502R5GQ">
    <property type="taxonomic scope" value="Eukaryota"/>
</dbReference>
<protein>
    <submittedName>
        <fullName evidence="1">Os05g0302750 protein</fullName>
    </submittedName>
</protein>
<reference evidence="1 2" key="2">
    <citation type="journal article" date="2013" name="Plant Cell Physiol.">
        <title>Rice Annotation Project Database (RAP-DB): an integrative and interactive database for rice genomics.</title>
        <authorList>
            <person name="Sakai H."/>
            <person name="Lee S.S."/>
            <person name="Tanaka T."/>
            <person name="Numa H."/>
            <person name="Kim J."/>
            <person name="Kawahara Y."/>
            <person name="Wakimoto H."/>
            <person name="Yang C.C."/>
            <person name="Iwamoto M."/>
            <person name="Abe T."/>
            <person name="Yamada Y."/>
            <person name="Muto A."/>
            <person name="Inokuchi H."/>
            <person name="Ikemura T."/>
            <person name="Matsumoto T."/>
            <person name="Sasaki T."/>
            <person name="Itoh T."/>
        </authorList>
    </citation>
    <scope>NUCLEOTIDE SEQUENCE [LARGE SCALE GENOMIC DNA]</scope>
    <source>
        <strain evidence="2">cv. Nipponbare</strain>
    </source>
</reference>
<evidence type="ECO:0000313" key="1">
    <source>
        <dbReference type="EMBL" id="BAS93240.1"/>
    </source>
</evidence>
<dbReference type="EMBL" id="AP014961">
    <property type="protein sequence ID" value="BAS93240.1"/>
    <property type="molecule type" value="Genomic_DNA"/>
</dbReference>
<accession>A0A0P0WKF7</accession>
<feature type="non-terminal residue" evidence="1">
    <location>
        <position position="1"/>
    </location>
</feature>
<dbReference type="InParanoid" id="A0A0P0WKF7"/>
<reference evidence="1 2" key="3">
    <citation type="journal article" date="2013" name="Rice">
        <title>Improvement of the Oryza sativa Nipponbare reference genome using next generation sequence and optical map data.</title>
        <authorList>
            <person name="Kawahara Y."/>
            <person name="de la Bastide M."/>
            <person name="Hamilton J.P."/>
            <person name="Kanamori H."/>
            <person name="McCombie W.R."/>
            <person name="Ouyang S."/>
            <person name="Schwartz D.C."/>
            <person name="Tanaka T."/>
            <person name="Wu J."/>
            <person name="Zhou S."/>
            <person name="Childs K.L."/>
            <person name="Davidson R.M."/>
            <person name="Lin H."/>
            <person name="Quesada-Ocampo L."/>
            <person name="Vaillancourt B."/>
            <person name="Sakai H."/>
            <person name="Lee S.S."/>
            <person name="Kim J."/>
            <person name="Numa H."/>
            <person name="Itoh T."/>
            <person name="Buell C.R."/>
            <person name="Matsumoto T."/>
        </authorList>
    </citation>
    <scope>NUCLEOTIDE SEQUENCE [LARGE SCALE GENOMIC DNA]</scope>
    <source>
        <strain evidence="2">cv. Nipponbare</strain>
    </source>
</reference>
<name>A0A0P0WKF7_ORYSJ</name>
<gene>
    <name evidence="1" type="ordered locus">Os05g0302750</name>
    <name evidence="1" type="ORF">OSNPB_050302750</name>
</gene>
<dbReference type="AlphaFoldDB" id="A0A0P0WKF7"/>
<reference evidence="2" key="1">
    <citation type="journal article" date="2005" name="Nature">
        <title>The map-based sequence of the rice genome.</title>
        <authorList>
            <consortium name="International rice genome sequencing project (IRGSP)"/>
            <person name="Matsumoto T."/>
            <person name="Wu J."/>
            <person name="Kanamori H."/>
            <person name="Katayose Y."/>
            <person name="Fujisawa M."/>
            <person name="Namiki N."/>
            <person name="Mizuno H."/>
            <person name="Yamamoto K."/>
            <person name="Antonio B.A."/>
            <person name="Baba T."/>
            <person name="Sakata K."/>
            <person name="Nagamura Y."/>
            <person name="Aoki H."/>
            <person name="Arikawa K."/>
            <person name="Arita K."/>
            <person name="Bito T."/>
            <person name="Chiden Y."/>
            <person name="Fujitsuka N."/>
            <person name="Fukunaka R."/>
            <person name="Hamada M."/>
            <person name="Harada C."/>
            <person name="Hayashi A."/>
            <person name="Hijishita S."/>
            <person name="Honda M."/>
            <person name="Hosokawa S."/>
            <person name="Ichikawa Y."/>
            <person name="Idonuma A."/>
            <person name="Iijima M."/>
            <person name="Ikeda M."/>
            <person name="Ikeno M."/>
            <person name="Ito K."/>
            <person name="Ito S."/>
            <person name="Ito T."/>
            <person name="Ito Y."/>
            <person name="Ito Y."/>
            <person name="Iwabuchi A."/>
            <person name="Kamiya K."/>
            <person name="Karasawa W."/>
            <person name="Kurita K."/>
            <person name="Katagiri S."/>
            <person name="Kikuta A."/>
            <person name="Kobayashi H."/>
            <person name="Kobayashi N."/>
            <person name="Machita K."/>
            <person name="Maehara T."/>
            <person name="Masukawa M."/>
            <person name="Mizubayashi T."/>
            <person name="Mukai Y."/>
            <person name="Nagasaki H."/>
            <person name="Nagata Y."/>
            <person name="Naito S."/>
            <person name="Nakashima M."/>
            <person name="Nakama Y."/>
            <person name="Nakamichi Y."/>
            <person name="Nakamura M."/>
            <person name="Meguro A."/>
            <person name="Negishi M."/>
            <person name="Ohta I."/>
            <person name="Ohta T."/>
            <person name="Okamoto M."/>
            <person name="Ono N."/>
            <person name="Saji S."/>
            <person name="Sakaguchi M."/>
            <person name="Sakai K."/>
            <person name="Shibata M."/>
            <person name="Shimokawa T."/>
            <person name="Song J."/>
            <person name="Takazaki Y."/>
            <person name="Terasawa K."/>
            <person name="Tsugane M."/>
            <person name="Tsuji K."/>
            <person name="Ueda S."/>
            <person name="Waki K."/>
            <person name="Yamagata H."/>
            <person name="Yamamoto M."/>
            <person name="Yamamoto S."/>
            <person name="Yamane H."/>
            <person name="Yoshiki S."/>
            <person name="Yoshihara R."/>
            <person name="Yukawa K."/>
            <person name="Zhong H."/>
            <person name="Yano M."/>
            <person name="Yuan Q."/>
            <person name="Ouyang S."/>
            <person name="Liu J."/>
            <person name="Jones K.M."/>
            <person name="Gansberger K."/>
            <person name="Moffat K."/>
            <person name="Hill J."/>
            <person name="Bera J."/>
            <person name="Fadrosh D."/>
            <person name="Jin S."/>
            <person name="Johri S."/>
            <person name="Kim M."/>
            <person name="Overton L."/>
            <person name="Reardon M."/>
            <person name="Tsitrin T."/>
            <person name="Vuong H."/>
            <person name="Weaver B."/>
            <person name="Ciecko A."/>
            <person name="Tallon L."/>
            <person name="Jackson J."/>
            <person name="Pai G."/>
            <person name="Aken S.V."/>
            <person name="Utterback T."/>
            <person name="Reidmuller S."/>
            <person name="Feldblyum T."/>
            <person name="Hsiao J."/>
            <person name="Zismann V."/>
            <person name="Iobst S."/>
            <person name="de Vazeille A.R."/>
            <person name="Buell C.R."/>
            <person name="Ying K."/>
            <person name="Li Y."/>
            <person name="Lu T."/>
            <person name="Huang Y."/>
            <person name="Zhao Q."/>
            <person name="Feng Q."/>
            <person name="Zhang L."/>
            <person name="Zhu J."/>
            <person name="Weng Q."/>
            <person name="Mu J."/>
            <person name="Lu Y."/>
            <person name="Fan D."/>
            <person name="Liu Y."/>
            <person name="Guan J."/>
            <person name="Zhang Y."/>
            <person name="Yu S."/>
            <person name="Liu X."/>
            <person name="Zhang Y."/>
            <person name="Hong G."/>
            <person name="Han B."/>
            <person name="Choisne N."/>
            <person name="Demange N."/>
            <person name="Orjeda G."/>
            <person name="Samain S."/>
            <person name="Cattolico L."/>
            <person name="Pelletier E."/>
            <person name="Couloux A."/>
            <person name="Segurens B."/>
            <person name="Wincker P."/>
            <person name="D'Hont A."/>
            <person name="Scarpelli C."/>
            <person name="Weissenbach J."/>
            <person name="Salanoubat M."/>
            <person name="Quetier F."/>
            <person name="Yu Y."/>
            <person name="Kim H.R."/>
            <person name="Rambo T."/>
            <person name="Currie J."/>
            <person name="Collura K."/>
            <person name="Luo M."/>
            <person name="Yang T."/>
            <person name="Ammiraju J.S.S."/>
            <person name="Engler F."/>
            <person name="Soderlund C."/>
            <person name="Wing R.A."/>
            <person name="Palmer L.E."/>
            <person name="de la Bastide M."/>
            <person name="Spiegel L."/>
            <person name="Nascimento L."/>
            <person name="Zutavern T."/>
            <person name="O'Shaughnessy A."/>
            <person name="Dike S."/>
            <person name="Dedhia N."/>
            <person name="Preston R."/>
            <person name="Balija V."/>
            <person name="McCombie W.R."/>
            <person name="Chow T."/>
            <person name="Chen H."/>
            <person name="Chung M."/>
            <person name="Chen C."/>
            <person name="Shaw J."/>
            <person name="Wu H."/>
            <person name="Hsiao K."/>
            <person name="Chao Y."/>
            <person name="Chu M."/>
            <person name="Cheng C."/>
            <person name="Hour A."/>
            <person name="Lee P."/>
            <person name="Lin S."/>
            <person name="Lin Y."/>
            <person name="Liou J."/>
            <person name="Liu S."/>
            <person name="Hsing Y."/>
            <person name="Raghuvanshi S."/>
            <person name="Mohanty A."/>
            <person name="Bharti A.K."/>
            <person name="Gaur A."/>
            <person name="Gupta V."/>
            <person name="Kumar D."/>
            <person name="Ravi V."/>
            <person name="Vij S."/>
            <person name="Kapur A."/>
            <person name="Khurana P."/>
            <person name="Khurana P."/>
            <person name="Khurana J.P."/>
            <person name="Tyagi A.K."/>
            <person name="Gaikwad K."/>
            <person name="Singh A."/>
            <person name="Dalal V."/>
            <person name="Srivastava S."/>
            <person name="Dixit A."/>
            <person name="Pal A.K."/>
            <person name="Ghazi I.A."/>
            <person name="Yadav M."/>
            <person name="Pandit A."/>
            <person name="Bhargava A."/>
            <person name="Sureshbabu K."/>
            <person name="Batra K."/>
            <person name="Sharma T.R."/>
            <person name="Mohapatra T."/>
            <person name="Singh N.K."/>
            <person name="Messing J."/>
            <person name="Nelson A.B."/>
            <person name="Fuks G."/>
            <person name="Kavchok S."/>
            <person name="Keizer G."/>
            <person name="Linton E."/>
            <person name="Llaca V."/>
            <person name="Song R."/>
            <person name="Tanyolac B."/>
            <person name="Young S."/>
            <person name="Ho-Il K."/>
            <person name="Hahn J.H."/>
            <person name="Sangsakoo G."/>
            <person name="Vanavichit A."/>
            <person name="de Mattos Luiz.A.T."/>
            <person name="Zimmer P.D."/>
            <person name="Malone G."/>
            <person name="Dellagostin O."/>
            <person name="de Oliveira A.C."/>
            <person name="Bevan M."/>
            <person name="Bancroft I."/>
            <person name="Minx P."/>
            <person name="Cordum H."/>
            <person name="Wilson R."/>
            <person name="Cheng Z."/>
            <person name="Jin W."/>
            <person name="Jiang J."/>
            <person name="Leong S.A."/>
            <person name="Iwama H."/>
            <person name="Gojobori T."/>
            <person name="Itoh T."/>
            <person name="Niimura Y."/>
            <person name="Fujii Y."/>
            <person name="Habara T."/>
            <person name="Sakai H."/>
            <person name="Sato Y."/>
            <person name="Wilson G."/>
            <person name="Kumar K."/>
            <person name="McCouch S."/>
            <person name="Juretic N."/>
            <person name="Hoen D."/>
            <person name="Wright S."/>
            <person name="Bruskiewich R."/>
            <person name="Bureau T."/>
            <person name="Miyao A."/>
            <person name="Hirochika H."/>
            <person name="Nishikawa T."/>
            <person name="Kadowaki K."/>
            <person name="Sugiura M."/>
            <person name="Burr B."/>
            <person name="Sasaki T."/>
        </authorList>
    </citation>
    <scope>NUCLEOTIDE SEQUENCE [LARGE SCALE GENOMIC DNA]</scope>
    <source>
        <strain evidence="2">cv. Nipponbare</strain>
    </source>
</reference>
<sequence>LKVANKNDWLERIIHSKVQPTIDNDTNTGDVESTVQTSNTIRRKGLAVNINKSIELPPTTLLCSLGIISQTSTSIIQRI</sequence>
<dbReference type="STRING" id="39947.A0A0P0WKF7"/>